<keyword evidence="2" id="KW-1185">Reference proteome</keyword>
<proteinExistence type="predicted"/>
<reference evidence="1 2" key="1">
    <citation type="journal article" date="2015" name="Genome Announc.">
        <title>Complete Genome Sequence of Carbapenemase-Producing Klebsiella pneumoniae Myophage Matisse.</title>
        <authorList>
            <person name="Provasek V.E."/>
            <person name="Lessor L.E."/>
            <person name="Cahill J.L."/>
            <person name="Rasche E.S."/>
            <person name="Kuty Everett G.F."/>
        </authorList>
    </citation>
    <scope>NUCLEOTIDE SEQUENCE [LARGE SCALE GENOMIC DNA]</scope>
</reference>
<evidence type="ECO:0000313" key="1">
    <source>
        <dbReference type="EMBL" id="AKU44343.1"/>
    </source>
</evidence>
<dbReference type="KEGG" id="vg:26613221"/>
<protein>
    <submittedName>
        <fullName evidence="1">Uncharacterized protein</fullName>
    </submittedName>
</protein>
<accession>A0A0K1LQ65</accession>
<gene>
    <name evidence="1" type="ORF">CPT_Matisse39</name>
</gene>
<dbReference type="Proteomes" id="UP000203408">
    <property type="component" value="Segment"/>
</dbReference>
<dbReference type="EMBL" id="KT001918">
    <property type="protein sequence ID" value="AKU44343.1"/>
    <property type="molecule type" value="Genomic_DNA"/>
</dbReference>
<dbReference type="RefSeq" id="YP_009194283.1">
    <property type="nucleotide sequence ID" value="NC_028750.1"/>
</dbReference>
<organism evidence="1 2">
    <name type="scientific">Klebsiella phage Matisse</name>
    <dbReference type="NCBI Taxonomy" id="1675607"/>
    <lineage>
        <taxon>Viruses</taxon>
        <taxon>Duplodnaviria</taxon>
        <taxon>Heunggongvirae</taxon>
        <taxon>Uroviricota</taxon>
        <taxon>Caudoviricetes</taxon>
        <taxon>Pantevenvirales</taxon>
        <taxon>Straboviridae</taxon>
        <taxon>Slopekvirus</taxon>
        <taxon>Slopekvirus matisse</taxon>
    </lineage>
</organism>
<dbReference type="GeneID" id="26613221"/>
<sequence>MIRTYMNKIFAARIDNVIDQRAYDDLVSLATCQLDEHTVAERKLLVNKAIMMVNQGIAEAKYHSINSSIFSMLFDGFKLERQLVQLRKIRDLLAEGLLVLEHRVNLNLL</sequence>
<evidence type="ECO:0000313" key="2">
    <source>
        <dbReference type="Proteomes" id="UP000203408"/>
    </source>
</evidence>
<name>A0A0K1LQ65_9CAUD</name>